<reference evidence="1" key="1">
    <citation type="submission" date="2021-09" db="EMBL/GenBank/DDBJ databases">
        <authorList>
            <consortium name="AG Swart"/>
            <person name="Singh M."/>
            <person name="Singh A."/>
            <person name="Seah K."/>
            <person name="Emmerich C."/>
        </authorList>
    </citation>
    <scope>NUCLEOTIDE SEQUENCE</scope>
    <source>
        <strain evidence="1">ATCC30299</strain>
    </source>
</reference>
<accession>A0AAU9JJB6</accession>
<evidence type="ECO:0000313" key="1">
    <source>
        <dbReference type="EMBL" id="CAG9324210.1"/>
    </source>
</evidence>
<keyword evidence="2" id="KW-1185">Reference proteome</keyword>
<comment type="caution">
    <text evidence="1">The sequence shown here is derived from an EMBL/GenBank/DDBJ whole genome shotgun (WGS) entry which is preliminary data.</text>
</comment>
<dbReference type="EMBL" id="CAJZBQ010000036">
    <property type="protein sequence ID" value="CAG9324210.1"/>
    <property type="molecule type" value="Genomic_DNA"/>
</dbReference>
<sequence>MLYDFDILMISMVKVVSYVGCLIIVNSPWETLEKVPHVYAFSRLVPGSFYLEGSCSCSPREVMWQMWAGAEAE</sequence>
<dbReference type="Proteomes" id="UP001162131">
    <property type="component" value="Unassembled WGS sequence"/>
</dbReference>
<evidence type="ECO:0000313" key="2">
    <source>
        <dbReference type="Proteomes" id="UP001162131"/>
    </source>
</evidence>
<name>A0AAU9JJB6_9CILI</name>
<protein>
    <submittedName>
        <fullName evidence="1">Uncharacterized protein</fullName>
    </submittedName>
</protein>
<gene>
    <name evidence="1" type="ORF">BSTOLATCC_MIC36007</name>
</gene>
<dbReference type="AlphaFoldDB" id="A0AAU9JJB6"/>
<proteinExistence type="predicted"/>
<organism evidence="1 2">
    <name type="scientific">Blepharisma stoltei</name>
    <dbReference type="NCBI Taxonomy" id="1481888"/>
    <lineage>
        <taxon>Eukaryota</taxon>
        <taxon>Sar</taxon>
        <taxon>Alveolata</taxon>
        <taxon>Ciliophora</taxon>
        <taxon>Postciliodesmatophora</taxon>
        <taxon>Heterotrichea</taxon>
        <taxon>Heterotrichida</taxon>
        <taxon>Blepharismidae</taxon>
        <taxon>Blepharisma</taxon>
    </lineage>
</organism>